<evidence type="ECO:0000313" key="1">
    <source>
        <dbReference type="EMBL" id="JAH49574.1"/>
    </source>
</evidence>
<organism evidence="1">
    <name type="scientific">Anguilla anguilla</name>
    <name type="common">European freshwater eel</name>
    <name type="synonym">Muraena anguilla</name>
    <dbReference type="NCBI Taxonomy" id="7936"/>
    <lineage>
        <taxon>Eukaryota</taxon>
        <taxon>Metazoa</taxon>
        <taxon>Chordata</taxon>
        <taxon>Craniata</taxon>
        <taxon>Vertebrata</taxon>
        <taxon>Euteleostomi</taxon>
        <taxon>Actinopterygii</taxon>
        <taxon>Neopterygii</taxon>
        <taxon>Teleostei</taxon>
        <taxon>Anguilliformes</taxon>
        <taxon>Anguillidae</taxon>
        <taxon>Anguilla</taxon>
    </lineage>
</organism>
<accession>A0A0E9T7B9</accession>
<dbReference type="AlphaFoldDB" id="A0A0E9T7B9"/>
<proteinExistence type="predicted"/>
<dbReference type="EMBL" id="GBXM01059003">
    <property type="protein sequence ID" value="JAH49574.1"/>
    <property type="molecule type" value="Transcribed_RNA"/>
</dbReference>
<reference evidence="1" key="2">
    <citation type="journal article" date="2015" name="Fish Shellfish Immunol.">
        <title>Early steps in the European eel (Anguilla anguilla)-Vibrio vulnificus interaction in the gills: Role of the RtxA13 toxin.</title>
        <authorList>
            <person name="Callol A."/>
            <person name="Pajuelo D."/>
            <person name="Ebbesson L."/>
            <person name="Teles M."/>
            <person name="MacKenzie S."/>
            <person name="Amaro C."/>
        </authorList>
    </citation>
    <scope>NUCLEOTIDE SEQUENCE</scope>
</reference>
<reference evidence="1" key="1">
    <citation type="submission" date="2014-11" db="EMBL/GenBank/DDBJ databases">
        <authorList>
            <person name="Amaro Gonzalez C."/>
        </authorList>
    </citation>
    <scope>NUCLEOTIDE SEQUENCE</scope>
</reference>
<sequence>MRNFFTFSNSAFACSPSFLYQDTSL</sequence>
<name>A0A0E9T7B9_ANGAN</name>
<protein>
    <submittedName>
        <fullName evidence="1">Uncharacterized protein</fullName>
    </submittedName>
</protein>